<dbReference type="InParanoid" id="Q2LPK7"/>
<proteinExistence type="predicted"/>
<reference evidence="1 2" key="1">
    <citation type="journal article" date="2007" name="Proc. Natl. Acad. Sci. U.S.A.">
        <title>The genome of Syntrophus aciditrophicus: life at the thermodynamic limit of microbial growth.</title>
        <authorList>
            <person name="McInerney M.J."/>
            <person name="Rohlin L."/>
            <person name="Mouttaki H."/>
            <person name="Kim U."/>
            <person name="Krupp R.S."/>
            <person name="Rios-Hernandez L."/>
            <person name="Sieber J."/>
            <person name="Struchtemeyer C.G."/>
            <person name="Bhattacharyya A."/>
            <person name="Campbell J.W."/>
            <person name="Gunsalus R.P."/>
        </authorList>
    </citation>
    <scope>NUCLEOTIDE SEQUENCE [LARGE SCALE GENOMIC DNA]</scope>
    <source>
        <strain evidence="1 2">SB</strain>
    </source>
</reference>
<gene>
    <name evidence="1" type="ORF">SYN_00002</name>
</gene>
<name>Q2LPK7_SYNAS</name>
<evidence type="ECO:0000313" key="1">
    <source>
        <dbReference type="EMBL" id="ABC75901.1"/>
    </source>
</evidence>
<sequence length="60" mass="6727">MAEKRHDSIAAPWPSLVKGPGGFARAAEVRQLIDPKNGKDGFNLSDYRQKCSPYFFSEKL</sequence>
<accession>Q2LPK7</accession>
<dbReference type="AlphaFoldDB" id="Q2LPK7"/>
<dbReference type="KEGG" id="sat:SYN_00002"/>
<dbReference type="Proteomes" id="UP000001933">
    <property type="component" value="Chromosome"/>
</dbReference>
<evidence type="ECO:0000313" key="2">
    <source>
        <dbReference type="Proteomes" id="UP000001933"/>
    </source>
</evidence>
<dbReference type="RefSeq" id="WP_011415936.1">
    <property type="nucleotide sequence ID" value="NC_007759.1"/>
</dbReference>
<protein>
    <submittedName>
        <fullName evidence="1">Hypothetical cytosolic protein</fullName>
    </submittedName>
</protein>
<keyword evidence="2" id="KW-1185">Reference proteome</keyword>
<dbReference type="EMBL" id="CP000252">
    <property type="protein sequence ID" value="ABC75901.1"/>
    <property type="molecule type" value="Genomic_DNA"/>
</dbReference>
<dbReference type="HOGENOM" id="CLU_2940151_0_0_7"/>
<dbReference type="STRING" id="56780.SYN_00002"/>
<organism evidence="1 2">
    <name type="scientific">Syntrophus aciditrophicus (strain SB)</name>
    <dbReference type="NCBI Taxonomy" id="56780"/>
    <lineage>
        <taxon>Bacteria</taxon>
        <taxon>Pseudomonadati</taxon>
        <taxon>Thermodesulfobacteriota</taxon>
        <taxon>Syntrophia</taxon>
        <taxon>Syntrophales</taxon>
        <taxon>Syntrophaceae</taxon>
        <taxon>Syntrophus</taxon>
    </lineage>
</organism>